<proteinExistence type="predicted"/>
<evidence type="ECO:0000313" key="1">
    <source>
        <dbReference type="EMBL" id="BDR81086.1"/>
    </source>
</evidence>
<evidence type="ECO:0000313" key="2">
    <source>
        <dbReference type="Proteomes" id="UP001321763"/>
    </source>
</evidence>
<reference evidence="1 2" key="1">
    <citation type="submission" date="2022-09" db="EMBL/GenBank/DDBJ databases">
        <title>complete genome sequences of Clostridium tetani str. KHSU-234311-028 isolated from soil.</title>
        <authorList>
            <person name="Sekizuka T."/>
            <person name="Shitada C."/>
            <person name="Takahashi M."/>
            <person name="Kuroda M."/>
        </authorList>
    </citation>
    <scope>NUCLEOTIDE SEQUENCE [LARGE SCALE GENOMIC DNA]</scope>
    <source>
        <strain evidence="1 2">KHSU-234311-028</strain>
    </source>
</reference>
<accession>A0ABC8ED56</accession>
<name>A0ABC8ED56_CLOTA</name>
<dbReference type="Proteomes" id="UP001321763">
    <property type="component" value="Chromosome"/>
</dbReference>
<sequence>MGEKMKFKIKEVILHGNKNLKIYIPEKIPKQLTAADPIAWDKAIMGNSIAYEFLRKIFILASNLNSQEIIYIKTKPITSNEYRDIFKYGIFDMDIVLVNYCGTQLKPKEILKAIKIKSIPTEYQKEVIIENNNIKYPDHWRLEKKLSTKRIKNILIISTNRDVFLKFACDLEYMIGMEDDEEYNFDYHVHEDFIGTSEYNGFNFLYYHRKQNP</sequence>
<organism evidence="1 2">
    <name type="scientific">Clostridium tetani</name>
    <dbReference type="NCBI Taxonomy" id="1513"/>
    <lineage>
        <taxon>Bacteria</taxon>
        <taxon>Bacillati</taxon>
        <taxon>Bacillota</taxon>
        <taxon>Clostridia</taxon>
        <taxon>Eubacteriales</taxon>
        <taxon>Clostridiaceae</taxon>
        <taxon>Clostridium</taxon>
    </lineage>
</organism>
<gene>
    <name evidence="1" type="ORF">K234311028_13320</name>
</gene>
<protein>
    <submittedName>
        <fullName evidence="1">Uncharacterized protein</fullName>
    </submittedName>
</protein>
<dbReference type="EMBL" id="AP026818">
    <property type="protein sequence ID" value="BDR81086.1"/>
    <property type="molecule type" value="Genomic_DNA"/>
</dbReference>
<dbReference type="AlphaFoldDB" id="A0ABC8ED56"/>